<dbReference type="SUPFAM" id="SSF47473">
    <property type="entry name" value="EF-hand"/>
    <property type="match status" value="1"/>
</dbReference>
<proteinExistence type="predicted"/>
<dbReference type="PROSITE" id="PS00018">
    <property type="entry name" value="EF_HAND_1"/>
    <property type="match status" value="3"/>
</dbReference>
<dbReference type="Proteomes" id="UP000789595">
    <property type="component" value="Unassembled WGS sequence"/>
</dbReference>
<organism evidence="3 4">
    <name type="scientific">Pelagomonas calceolata</name>
    <dbReference type="NCBI Taxonomy" id="35677"/>
    <lineage>
        <taxon>Eukaryota</taxon>
        <taxon>Sar</taxon>
        <taxon>Stramenopiles</taxon>
        <taxon>Ochrophyta</taxon>
        <taxon>Pelagophyceae</taxon>
        <taxon>Pelagomonadales</taxon>
        <taxon>Pelagomonadaceae</taxon>
        <taxon>Pelagomonas</taxon>
    </lineage>
</organism>
<dbReference type="SMART" id="SM00054">
    <property type="entry name" value="EFh"/>
    <property type="match status" value="3"/>
</dbReference>
<dbReference type="InterPro" id="IPR002048">
    <property type="entry name" value="EF_hand_dom"/>
</dbReference>
<accession>A0A8J2S3E0</accession>
<dbReference type="Gene3D" id="1.10.238.10">
    <property type="entry name" value="EF-hand"/>
    <property type="match status" value="3"/>
</dbReference>
<gene>
    <name evidence="3" type="ORF">PECAL_1P03340</name>
</gene>
<feature type="domain" description="EF-hand" evidence="2">
    <location>
        <begin position="193"/>
        <end position="228"/>
    </location>
</feature>
<feature type="domain" description="EF-hand" evidence="2">
    <location>
        <begin position="27"/>
        <end position="62"/>
    </location>
</feature>
<dbReference type="EMBL" id="CAKKNE010000001">
    <property type="protein sequence ID" value="CAH0363987.1"/>
    <property type="molecule type" value="Genomic_DNA"/>
</dbReference>
<dbReference type="PROSITE" id="PS50222">
    <property type="entry name" value="EF_HAND_2"/>
    <property type="match status" value="3"/>
</dbReference>
<dbReference type="Pfam" id="PF13202">
    <property type="entry name" value="EF-hand_5"/>
    <property type="match status" value="1"/>
</dbReference>
<evidence type="ECO:0000256" key="1">
    <source>
        <dbReference type="ARBA" id="ARBA00022837"/>
    </source>
</evidence>
<protein>
    <recommendedName>
        <fullName evidence="2">EF-hand domain-containing protein</fullName>
    </recommendedName>
</protein>
<dbReference type="AlphaFoldDB" id="A0A8J2S3E0"/>
<feature type="domain" description="EF-hand" evidence="2">
    <location>
        <begin position="106"/>
        <end position="141"/>
    </location>
</feature>
<dbReference type="GO" id="GO:0005509">
    <property type="term" value="F:calcium ion binding"/>
    <property type="evidence" value="ECO:0007669"/>
    <property type="project" value="InterPro"/>
</dbReference>
<keyword evidence="1" id="KW-0106">Calcium</keyword>
<evidence type="ECO:0000313" key="3">
    <source>
        <dbReference type="EMBL" id="CAH0363987.1"/>
    </source>
</evidence>
<evidence type="ECO:0000313" key="4">
    <source>
        <dbReference type="Proteomes" id="UP000789595"/>
    </source>
</evidence>
<dbReference type="Pfam" id="PF13499">
    <property type="entry name" value="EF-hand_7"/>
    <property type="match status" value="1"/>
</dbReference>
<comment type="caution">
    <text evidence="3">The sequence shown here is derived from an EMBL/GenBank/DDBJ whole genome shotgun (WGS) entry which is preliminary data.</text>
</comment>
<dbReference type="InterPro" id="IPR018247">
    <property type="entry name" value="EF_Hand_1_Ca_BS"/>
</dbReference>
<name>A0A8J2S3E0_9STRA</name>
<dbReference type="OrthoDB" id="26525at2759"/>
<reference evidence="3" key="1">
    <citation type="submission" date="2021-11" db="EMBL/GenBank/DDBJ databases">
        <authorList>
            <consortium name="Genoscope - CEA"/>
            <person name="William W."/>
        </authorList>
    </citation>
    <scope>NUCLEOTIDE SEQUENCE</scope>
</reference>
<evidence type="ECO:0000259" key="2">
    <source>
        <dbReference type="PROSITE" id="PS50222"/>
    </source>
</evidence>
<keyword evidence="4" id="KW-1185">Reference proteome</keyword>
<sequence>MAATMAGGSRKLKYEKMLEKKRHQRELEEKQVDDWMNKYDTDGNGMIEKGEFEKLIQGVYGGQGVAIEPEVIASLFKKCTEGTENPDSVPRDKLRETVVKYKESLVHHEYLNALMDQFDTNKDGNLDRDEIKRMLQIILRDGAKLQLNSKGREYKLSSLENLYNKGILDKNSYMQKLHKAQGGGDDVVKYSEVSDEDVDFILKEADADGNGVLDRDEVLASLALWTRLMKMAEPEEPASGFSQLCAVM</sequence>
<dbReference type="InterPro" id="IPR011992">
    <property type="entry name" value="EF-hand-dom_pair"/>
</dbReference>